<protein>
    <submittedName>
        <fullName evidence="2">Uncharacterized protein</fullName>
    </submittedName>
</protein>
<feature type="region of interest" description="Disordered" evidence="1">
    <location>
        <begin position="188"/>
        <end position="235"/>
    </location>
</feature>
<accession>A0A562SUK6</accession>
<dbReference type="OrthoDB" id="1495407at2"/>
<comment type="caution">
    <text evidence="2">The sequence shown here is derived from an EMBL/GenBank/DDBJ whole genome shotgun (WGS) entry which is preliminary data.</text>
</comment>
<evidence type="ECO:0000313" key="2">
    <source>
        <dbReference type="EMBL" id="TWI85009.1"/>
    </source>
</evidence>
<dbReference type="Proteomes" id="UP000316167">
    <property type="component" value="Unassembled WGS sequence"/>
</dbReference>
<dbReference type="EMBL" id="VLLE01000002">
    <property type="protein sequence ID" value="TWI85009.1"/>
    <property type="molecule type" value="Genomic_DNA"/>
</dbReference>
<dbReference type="AlphaFoldDB" id="A0A562SUK6"/>
<dbReference type="RefSeq" id="WP_144883549.1">
    <property type="nucleotide sequence ID" value="NZ_VLLE01000002.1"/>
</dbReference>
<evidence type="ECO:0000313" key="3">
    <source>
        <dbReference type="Proteomes" id="UP000316167"/>
    </source>
</evidence>
<keyword evidence="3" id="KW-1185">Reference proteome</keyword>
<reference evidence="2 3" key="1">
    <citation type="journal article" date="2015" name="Stand. Genomic Sci.">
        <title>Genomic Encyclopedia of Bacterial and Archaeal Type Strains, Phase III: the genomes of soil and plant-associated and newly described type strains.</title>
        <authorList>
            <person name="Whitman W.B."/>
            <person name="Woyke T."/>
            <person name="Klenk H.P."/>
            <person name="Zhou Y."/>
            <person name="Lilburn T.G."/>
            <person name="Beck B.J."/>
            <person name="De Vos P."/>
            <person name="Vandamme P."/>
            <person name="Eisen J.A."/>
            <person name="Garrity G."/>
            <person name="Hugenholtz P."/>
            <person name="Kyrpides N.C."/>
        </authorList>
    </citation>
    <scope>NUCLEOTIDE SEQUENCE [LARGE SCALE GENOMIC DNA]</scope>
    <source>
        <strain evidence="2 3">CGMCC 1.7271</strain>
    </source>
</reference>
<organism evidence="2 3">
    <name type="scientific">Lacibacter cauensis</name>
    <dbReference type="NCBI Taxonomy" id="510947"/>
    <lineage>
        <taxon>Bacteria</taxon>
        <taxon>Pseudomonadati</taxon>
        <taxon>Bacteroidota</taxon>
        <taxon>Chitinophagia</taxon>
        <taxon>Chitinophagales</taxon>
        <taxon>Chitinophagaceae</taxon>
        <taxon>Lacibacter</taxon>
    </lineage>
</organism>
<evidence type="ECO:0000256" key="1">
    <source>
        <dbReference type="SAM" id="MobiDB-lite"/>
    </source>
</evidence>
<name>A0A562SUK6_9BACT</name>
<proteinExistence type="predicted"/>
<gene>
    <name evidence="2" type="ORF">IQ13_0163</name>
</gene>
<sequence length="235" mass="26771">MRITKVRTHRYSPAEIEKLDIALEFFSNAINSVEFQRNIEQHEPFDTVENYSNAEIYNIIMSGDEADTNDGIDHEADLHLTLDLRTSTDAIGYTKQERIFTFQNFFEQLKPTKLAGHYAHEYCHTLGFADPSNLDELERNVPYEVGRIIEEIAISNQRTFIVDEAELTDSEKTLKRVRKTARRSSIVTAEAATATRKTGVSKAKTKKSTTKKTVTKKKPVAKKKSVTKKVIRKTG</sequence>
<feature type="compositionally biased region" description="Basic residues" evidence="1">
    <location>
        <begin position="203"/>
        <end position="235"/>
    </location>
</feature>